<dbReference type="KEGG" id="aka:TKWG_14195"/>
<keyword evidence="2" id="KW-1185">Reference proteome</keyword>
<proteinExistence type="predicted"/>
<protein>
    <submittedName>
        <fullName evidence="1">Uncharacterized protein</fullName>
    </submittedName>
</protein>
<evidence type="ECO:0000313" key="1">
    <source>
        <dbReference type="EMBL" id="AFK62917.1"/>
    </source>
</evidence>
<dbReference type="HOGENOM" id="CLU_2406750_0_0_4"/>
<accession>I3UD29</accession>
<sequence>MTHPASREHARSVCNALSVPWERPAIFDAIETDQVFACAFARLLLWTDARRLPALGDQSGAWDCYDWNWRPGQPHPETWPKFYQQALKFVQG</sequence>
<name>I3UD29_ADVKW</name>
<dbReference type="EMBL" id="CP003555">
    <property type="protein sequence ID" value="AFK62917.1"/>
    <property type="molecule type" value="Genomic_DNA"/>
</dbReference>
<dbReference type="Proteomes" id="UP000005267">
    <property type="component" value="Chromosome"/>
</dbReference>
<dbReference type="STRING" id="1036672.TKWG_14195"/>
<organism evidence="1 2">
    <name type="scientific">Advenella kashmirensis (strain DSM 17095 / LMG 22695 / WT001)</name>
    <name type="common">Tetrathiobacter kashmirensis</name>
    <dbReference type="NCBI Taxonomy" id="1036672"/>
    <lineage>
        <taxon>Bacteria</taxon>
        <taxon>Pseudomonadati</taxon>
        <taxon>Pseudomonadota</taxon>
        <taxon>Betaproteobacteria</taxon>
        <taxon>Burkholderiales</taxon>
        <taxon>Alcaligenaceae</taxon>
    </lineage>
</organism>
<evidence type="ECO:0000313" key="2">
    <source>
        <dbReference type="Proteomes" id="UP000005267"/>
    </source>
</evidence>
<dbReference type="AlphaFoldDB" id="I3UD29"/>
<gene>
    <name evidence="1" type="ordered locus">TKWG_14195</name>
</gene>
<reference evidence="1 2" key="1">
    <citation type="journal article" date="2011" name="J. Bacteriol.">
        <title>Whole-genome shotgun sequencing of the sulfur-oxidizing chemoautotroph Tetrathiobacter kashmirensis.</title>
        <authorList>
            <person name="Ghosh W."/>
            <person name="George A."/>
            <person name="Agarwal A."/>
            <person name="Raj P."/>
            <person name="Alam M."/>
            <person name="Pyne P."/>
            <person name="Das Gupta S.K."/>
        </authorList>
    </citation>
    <scope>NUCLEOTIDE SEQUENCE [LARGE SCALE GENOMIC DNA]</scope>
    <source>
        <strain evidence="1 2">WT001</strain>
    </source>
</reference>
<reference evidence="2" key="2">
    <citation type="journal article" date="2013" name="PLoS ONE">
        <title>Genome implosion elicits host-confinement in Alcaligenaceae: evidence from the comparative genomics of Tetrathiobacter kashmirensis, a pathogen in the making.</title>
        <authorList>
            <person name="Ghosh W."/>
            <person name="Alam M."/>
            <person name="Roy C."/>
            <person name="Pyne P."/>
            <person name="George A."/>
            <person name="Chakraborty R."/>
            <person name="Majumder S."/>
            <person name="Agarwal A."/>
            <person name="Chakraborty S."/>
            <person name="Majumdar S."/>
            <person name="Gupta S.K."/>
        </authorList>
    </citation>
    <scope>NUCLEOTIDE SEQUENCE [LARGE SCALE GENOMIC DNA]</scope>
    <source>
        <strain evidence="2">WT001</strain>
    </source>
</reference>